<evidence type="ECO:0000313" key="11">
    <source>
        <dbReference type="Proteomes" id="UP001044222"/>
    </source>
</evidence>
<keyword evidence="11" id="KW-1185">Reference proteome</keyword>
<feature type="domain" description="Tyrosine specific protein phosphatases" evidence="9">
    <location>
        <begin position="144"/>
        <end position="211"/>
    </location>
</feature>
<evidence type="ECO:0000256" key="1">
    <source>
        <dbReference type="ARBA" id="ARBA00022794"/>
    </source>
</evidence>
<feature type="compositionally biased region" description="Low complexity" evidence="7">
    <location>
        <begin position="363"/>
        <end position="373"/>
    </location>
</feature>
<keyword evidence="1" id="KW-0970">Cilium biogenesis/degradation</keyword>
<dbReference type="EMBL" id="JAFIRN010000012">
    <property type="protein sequence ID" value="KAG5837843.1"/>
    <property type="molecule type" value="Genomic_DNA"/>
</dbReference>
<dbReference type="FunFam" id="3.90.190.10:FF:000027">
    <property type="entry name" value="Protein tyrosine phosphatase domain containing 1"/>
    <property type="match status" value="1"/>
</dbReference>
<organism evidence="10 11">
    <name type="scientific">Anguilla anguilla</name>
    <name type="common">European freshwater eel</name>
    <name type="synonym">Muraena anguilla</name>
    <dbReference type="NCBI Taxonomy" id="7936"/>
    <lineage>
        <taxon>Eukaryota</taxon>
        <taxon>Metazoa</taxon>
        <taxon>Chordata</taxon>
        <taxon>Craniata</taxon>
        <taxon>Vertebrata</taxon>
        <taxon>Euteleostomi</taxon>
        <taxon>Actinopterygii</taxon>
        <taxon>Neopterygii</taxon>
        <taxon>Teleostei</taxon>
        <taxon>Anguilliformes</taxon>
        <taxon>Anguillidae</taxon>
        <taxon>Anguilla</taxon>
    </lineage>
</organism>
<evidence type="ECO:0000256" key="2">
    <source>
        <dbReference type="ARBA" id="ARBA00022801"/>
    </source>
</evidence>
<name>A0A9D3LZK0_ANGAN</name>
<sequence>MMLARGRAPRPKYTMVGETLRYVIPSHLQCSMACGGRSCKYEDPSRWGEDMQAIKGLYSSWVTDELLAMARPSTEIIQKYNVIEQFQRCGIRTLINLQHPGEHASCGNELEQESGFTYRPEAFMEAGIYYYNYAWKDYGVASLATVLDMAKVMSFAVQEGKVAVHCHAGLGRTGVLLACHLVFTTKMSADQAIAFVREKRPGSVQTRAQLLCVRQFAQFLVPLRSVFPRAEPESAAVSLAQYLTRQRHLLHGPEARRLRHTPKVVALACQLLLDVARNRQVVQQDVLDVVEPVAEERRGAGGWSRRRGEAAAAAAGGARPRRTGASRPRHRAAAHPEPPLFYVRRSLSYSERDRGRPGATLDAAGGAAGTWRGTRGKSRGL</sequence>
<dbReference type="PROSITE" id="PS50056">
    <property type="entry name" value="TYR_PHOSPHATASE_2"/>
    <property type="match status" value="1"/>
</dbReference>
<dbReference type="InterPro" id="IPR020422">
    <property type="entry name" value="TYR_PHOSPHATASE_DUAL_dom"/>
</dbReference>
<dbReference type="InterPro" id="IPR000340">
    <property type="entry name" value="Dual-sp_phosphatase_cat-dom"/>
</dbReference>
<dbReference type="InterPro" id="IPR016130">
    <property type="entry name" value="Tyr_Pase_AS"/>
</dbReference>
<dbReference type="PROSITE" id="PS50054">
    <property type="entry name" value="TYR_PHOSPHATASE_DUAL"/>
    <property type="match status" value="1"/>
</dbReference>
<protein>
    <recommendedName>
        <fullName evidence="6">Protein tyrosine phosphatase domain-containing protein 1</fullName>
    </recommendedName>
</protein>
<dbReference type="AlphaFoldDB" id="A0A9D3LZK0"/>
<dbReference type="Pfam" id="PF00782">
    <property type="entry name" value="DSPc"/>
    <property type="match status" value="1"/>
</dbReference>
<dbReference type="GO" id="GO:0060271">
    <property type="term" value="P:cilium assembly"/>
    <property type="evidence" value="ECO:0007669"/>
    <property type="project" value="InterPro"/>
</dbReference>
<evidence type="ECO:0000256" key="5">
    <source>
        <dbReference type="ARBA" id="ARBA00060867"/>
    </source>
</evidence>
<evidence type="ECO:0000256" key="6">
    <source>
        <dbReference type="ARBA" id="ARBA00072096"/>
    </source>
</evidence>
<dbReference type="SMART" id="SM00404">
    <property type="entry name" value="PTPc_motif"/>
    <property type="match status" value="1"/>
</dbReference>
<keyword evidence="2" id="KW-0378">Hydrolase</keyword>
<dbReference type="GO" id="GO:0004725">
    <property type="term" value="F:protein tyrosine phosphatase activity"/>
    <property type="evidence" value="ECO:0007669"/>
    <property type="project" value="InterPro"/>
</dbReference>
<evidence type="ECO:0000256" key="3">
    <source>
        <dbReference type="ARBA" id="ARBA00022912"/>
    </source>
</evidence>
<evidence type="ECO:0000259" key="8">
    <source>
        <dbReference type="PROSITE" id="PS50054"/>
    </source>
</evidence>
<feature type="domain" description="Tyrosine-protein phosphatase" evidence="8">
    <location>
        <begin position="58"/>
        <end position="225"/>
    </location>
</feature>
<comment type="similarity">
    <text evidence="5">Belongs to the protein-tyrosine phosphatase family. Non-receptor class PTPDC1 subfamily.</text>
</comment>
<evidence type="ECO:0000313" key="10">
    <source>
        <dbReference type="EMBL" id="KAG5837843.1"/>
    </source>
</evidence>
<feature type="compositionally biased region" description="Basic residues" evidence="7">
    <location>
        <begin position="319"/>
        <end position="333"/>
    </location>
</feature>
<dbReference type="InterPro" id="IPR049573">
    <property type="entry name" value="PTPDC1_PTP"/>
</dbReference>
<dbReference type="InterPro" id="IPR000242">
    <property type="entry name" value="PTP_cat"/>
</dbReference>
<dbReference type="InterPro" id="IPR000387">
    <property type="entry name" value="Tyr_Pase_dom"/>
</dbReference>
<evidence type="ECO:0000259" key="9">
    <source>
        <dbReference type="PROSITE" id="PS50056"/>
    </source>
</evidence>
<reference evidence="10" key="1">
    <citation type="submission" date="2021-01" db="EMBL/GenBank/DDBJ databases">
        <title>A chromosome-scale assembly of European eel, Anguilla anguilla.</title>
        <authorList>
            <person name="Henkel C."/>
            <person name="Jong-Raadsen S.A."/>
            <person name="Dufour S."/>
            <person name="Weltzien F.-A."/>
            <person name="Palstra A.P."/>
            <person name="Pelster B."/>
            <person name="Spaink H.P."/>
            <person name="Van Den Thillart G.E."/>
            <person name="Jansen H."/>
            <person name="Zahm M."/>
            <person name="Klopp C."/>
            <person name="Cedric C."/>
            <person name="Louis A."/>
            <person name="Berthelot C."/>
            <person name="Parey E."/>
            <person name="Roest Crollius H."/>
            <person name="Montfort J."/>
            <person name="Robinson-Rechavi M."/>
            <person name="Bucao C."/>
            <person name="Bouchez O."/>
            <person name="Gislard M."/>
            <person name="Lluch J."/>
            <person name="Milhes M."/>
            <person name="Lampietro C."/>
            <person name="Lopez Roques C."/>
            <person name="Donnadieu C."/>
            <person name="Braasch I."/>
            <person name="Desvignes T."/>
            <person name="Postlethwait J."/>
            <person name="Bobe J."/>
            <person name="Guiguen Y."/>
            <person name="Dirks R."/>
        </authorList>
    </citation>
    <scope>NUCLEOTIDE SEQUENCE</scope>
    <source>
        <strain evidence="10">Tag_6206</strain>
        <tissue evidence="10">Liver</tissue>
    </source>
</reference>
<gene>
    <name evidence="10" type="ORF">ANANG_G00217330</name>
</gene>
<comment type="function">
    <text evidence="4">May play roles in cilia formation and/or maintenance.</text>
</comment>
<dbReference type="Proteomes" id="UP001044222">
    <property type="component" value="Chromosome 12"/>
</dbReference>
<keyword evidence="3" id="KW-0904">Protein phosphatase</keyword>
<proteinExistence type="inferred from homology"/>
<evidence type="ECO:0000256" key="4">
    <source>
        <dbReference type="ARBA" id="ARBA00056295"/>
    </source>
</evidence>
<dbReference type="SMART" id="SM00195">
    <property type="entry name" value="DSPc"/>
    <property type="match status" value="1"/>
</dbReference>
<dbReference type="PANTHER" id="PTHR23339">
    <property type="entry name" value="TYROSINE SPECIFIC PROTEIN PHOSPHATASE AND DUAL SPECIFICITY PROTEIN PHOSPHATASE"/>
    <property type="match status" value="1"/>
</dbReference>
<dbReference type="SUPFAM" id="SSF52799">
    <property type="entry name" value="(Phosphotyrosine protein) phosphatases II"/>
    <property type="match status" value="1"/>
</dbReference>
<dbReference type="InterPro" id="IPR029021">
    <property type="entry name" value="Prot-tyrosine_phosphatase-like"/>
</dbReference>
<dbReference type="InterPro" id="IPR003595">
    <property type="entry name" value="Tyr_Pase_cat"/>
</dbReference>
<dbReference type="CDD" id="cd14506">
    <property type="entry name" value="PTP_PTPDC1"/>
    <property type="match status" value="1"/>
</dbReference>
<evidence type="ECO:0000256" key="7">
    <source>
        <dbReference type="SAM" id="MobiDB-lite"/>
    </source>
</evidence>
<dbReference type="InterPro" id="IPR050561">
    <property type="entry name" value="PTP"/>
</dbReference>
<dbReference type="PRINTS" id="PR00700">
    <property type="entry name" value="PRTYPHPHTASE"/>
</dbReference>
<accession>A0A9D3LZK0</accession>
<dbReference type="Gene3D" id="3.90.190.10">
    <property type="entry name" value="Protein tyrosine phosphatase superfamily"/>
    <property type="match status" value="1"/>
</dbReference>
<feature type="region of interest" description="Disordered" evidence="7">
    <location>
        <begin position="298"/>
        <end position="381"/>
    </location>
</feature>
<comment type="caution">
    <text evidence="10">The sequence shown here is derived from an EMBL/GenBank/DDBJ whole genome shotgun (WGS) entry which is preliminary data.</text>
</comment>
<dbReference type="PROSITE" id="PS00383">
    <property type="entry name" value="TYR_PHOSPHATASE_1"/>
    <property type="match status" value="1"/>
</dbReference>